<sequence length="218" mass="23298">MLQGYGMPPQAAATTAAHVSLPQARPPHLAAAQYQAFPPVHAPAAMQAFPRAGTGLINSSLNMAPSLAGLAGRASVVDADQSRSARMQAFLDDIEARRRFKCPKCDKRFTTSSNLSRHKRIHTGVKPYACKYCRFRFNNSSNRNKHEAVYCKQRPSLRRSSSSRDEDTTRPPSSSANAADAAAAQQTPLPSSSEGDARASTGASSPTSSSHLSSPART</sequence>
<dbReference type="PANTHER" id="PTHR24393:SF34">
    <property type="entry name" value="PR_SET DOMAIN 13"/>
    <property type="match status" value="1"/>
</dbReference>
<gene>
    <name evidence="13" type="ORF">PTSG_08010</name>
</gene>
<organism evidence="14">
    <name type="scientific">Salpingoeca rosetta (strain ATCC 50818 / BSB-021)</name>
    <dbReference type="NCBI Taxonomy" id="946362"/>
    <lineage>
        <taxon>Eukaryota</taxon>
        <taxon>Choanoflagellata</taxon>
        <taxon>Craspedida</taxon>
        <taxon>Salpingoecidae</taxon>
        <taxon>Salpingoeca</taxon>
    </lineage>
</organism>
<dbReference type="InParanoid" id="F2UHR1"/>
<dbReference type="KEGG" id="sre:PTSG_08010"/>
<evidence type="ECO:0000256" key="6">
    <source>
        <dbReference type="ARBA" id="ARBA00023015"/>
    </source>
</evidence>
<evidence type="ECO:0000256" key="10">
    <source>
        <dbReference type="PROSITE-ProRule" id="PRU00042"/>
    </source>
</evidence>
<evidence type="ECO:0000256" key="1">
    <source>
        <dbReference type="ARBA" id="ARBA00004123"/>
    </source>
</evidence>
<feature type="compositionally biased region" description="Low complexity" evidence="11">
    <location>
        <begin position="198"/>
        <end position="218"/>
    </location>
</feature>
<dbReference type="InterPro" id="IPR013087">
    <property type="entry name" value="Znf_C2H2_type"/>
</dbReference>
<keyword evidence="3" id="KW-0677">Repeat</keyword>
<evidence type="ECO:0000256" key="3">
    <source>
        <dbReference type="ARBA" id="ARBA00022737"/>
    </source>
</evidence>
<evidence type="ECO:0000256" key="4">
    <source>
        <dbReference type="ARBA" id="ARBA00022771"/>
    </source>
</evidence>
<keyword evidence="7" id="KW-0238">DNA-binding</keyword>
<keyword evidence="5" id="KW-0862">Zinc</keyword>
<keyword evidence="6" id="KW-0805">Transcription regulation</keyword>
<proteinExistence type="predicted"/>
<dbReference type="GO" id="GO:0005634">
    <property type="term" value="C:nucleus"/>
    <property type="evidence" value="ECO:0007669"/>
    <property type="project" value="UniProtKB-SubCell"/>
</dbReference>
<dbReference type="Pfam" id="PF00096">
    <property type="entry name" value="zf-C2H2"/>
    <property type="match status" value="1"/>
</dbReference>
<dbReference type="PROSITE" id="PS00028">
    <property type="entry name" value="ZINC_FINGER_C2H2_1"/>
    <property type="match status" value="1"/>
</dbReference>
<evidence type="ECO:0000256" key="7">
    <source>
        <dbReference type="ARBA" id="ARBA00023125"/>
    </source>
</evidence>
<evidence type="ECO:0000256" key="11">
    <source>
        <dbReference type="SAM" id="MobiDB-lite"/>
    </source>
</evidence>
<evidence type="ECO:0000256" key="5">
    <source>
        <dbReference type="ARBA" id="ARBA00022833"/>
    </source>
</evidence>
<accession>F2UHR1</accession>
<evidence type="ECO:0000256" key="9">
    <source>
        <dbReference type="ARBA" id="ARBA00023242"/>
    </source>
</evidence>
<protein>
    <recommendedName>
        <fullName evidence="12">C2H2-type domain-containing protein</fullName>
    </recommendedName>
</protein>
<keyword evidence="9" id="KW-0539">Nucleus</keyword>
<feature type="compositionally biased region" description="Polar residues" evidence="11">
    <location>
        <begin position="185"/>
        <end position="194"/>
    </location>
</feature>
<dbReference type="eggNOG" id="KOG1721">
    <property type="taxonomic scope" value="Eukaryota"/>
</dbReference>
<dbReference type="InterPro" id="IPR036236">
    <property type="entry name" value="Znf_C2H2_sf"/>
</dbReference>
<evidence type="ECO:0000259" key="12">
    <source>
        <dbReference type="PROSITE" id="PS50157"/>
    </source>
</evidence>
<evidence type="ECO:0000313" key="13">
    <source>
        <dbReference type="EMBL" id="EGD76660.1"/>
    </source>
</evidence>
<dbReference type="Proteomes" id="UP000007799">
    <property type="component" value="Unassembled WGS sequence"/>
</dbReference>
<name>F2UHR1_SALR5</name>
<dbReference type="FunFam" id="3.30.160.60:FF:000322">
    <property type="entry name" value="GDNF-inducible zinc finger protein 1"/>
    <property type="match status" value="1"/>
</dbReference>
<dbReference type="Gene3D" id="3.30.160.60">
    <property type="entry name" value="Classic Zinc Finger"/>
    <property type="match status" value="2"/>
</dbReference>
<feature type="compositionally biased region" description="Low complexity" evidence="11">
    <location>
        <begin position="170"/>
        <end position="184"/>
    </location>
</feature>
<reference evidence="13" key="1">
    <citation type="submission" date="2009-08" db="EMBL/GenBank/DDBJ databases">
        <title>Annotation of Salpingoeca rosetta.</title>
        <authorList>
            <consortium name="The Broad Institute Genome Sequencing Platform"/>
            <person name="Russ C."/>
            <person name="Cuomo C."/>
            <person name="Burger G."/>
            <person name="Gray M.W."/>
            <person name="Holland P.W.H."/>
            <person name="King N."/>
            <person name="Lang F.B.F."/>
            <person name="Roger A.J."/>
            <person name="Ruiz-Trillo I."/>
            <person name="Young S.K."/>
            <person name="Zeng Q."/>
            <person name="Gargeya S."/>
            <person name="Alvarado L."/>
            <person name="Berlin A."/>
            <person name="Chapman S.B."/>
            <person name="Chen Z."/>
            <person name="Freedman E."/>
            <person name="Gellesch M."/>
            <person name="Goldberg J."/>
            <person name="Griggs A."/>
            <person name="Gujja S."/>
            <person name="Heilman E."/>
            <person name="Heiman D."/>
            <person name="Howarth C."/>
            <person name="Mehta T."/>
            <person name="Neiman D."/>
            <person name="Pearson M."/>
            <person name="Roberts A."/>
            <person name="Saif S."/>
            <person name="Shea T."/>
            <person name="Shenoy N."/>
            <person name="Sisk P."/>
            <person name="Stolte C."/>
            <person name="Sykes S."/>
            <person name="White J."/>
            <person name="Yandava C."/>
            <person name="Haas B."/>
            <person name="Nusbaum C."/>
            <person name="Birren B."/>
        </authorList>
    </citation>
    <scope>NUCLEOTIDE SEQUENCE [LARGE SCALE GENOMIC DNA]</scope>
    <source>
        <strain evidence="13">ATCC 50818</strain>
    </source>
</reference>
<keyword evidence="4 10" id="KW-0863">Zinc-finger</keyword>
<dbReference type="GO" id="GO:0001228">
    <property type="term" value="F:DNA-binding transcription activator activity, RNA polymerase II-specific"/>
    <property type="evidence" value="ECO:0007669"/>
    <property type="project" value="TreeGrafter"/>
</dbReference>
<keyword evidence="14" id="KW-1185">Reference proteome</keyword>
<evidence type="ECO:0000256" key="2">
    <source>
        <dbReference type="ARBA" id="ARBA00022723"/>
    </source>
</evidence>
<keyword evidence="2" id="KW-0479">Metal-binding</keyword>
<dbReference type="RefSeq" id="XP_004991032.1">
    <property type="nucleotide sequence ID" value="XM_004990975.1"/>
</dbReference>
<dbReference type="PANTHER" id="PTHR24393">
    <property type="entry name" value="ZINC FINGER PROTEIN"/>
    <property type="match status" value="1"/>
</dbReference>
<dbReference type="GO" id="GO:0008270">
    <property type="term" value="F:zinc ion binding"/>
    <property type="evidence" value="ECO:0007669"/>
    <property type="project" value="UniProtKB-KW"/>
</dbReference>
<dbReference type="AlphaFoldDB" id="F2UHR1"/>
<evidence type="ECO:0000256" key="8">
    <source>
        <dbReference type="ARBA" id="ARBA00023163"/>
    </source>
</evidence>
<keyword evidence="8" id="KW-0804">Transcription</keyword>
<feature type="region of interest" description="Disordered" evidence="11">
    <location>
        <begin position="144"/>
        <end position="218"/>
    </location>
</feature>
<feature type="domain" description="C2H2-type" evidence="12">
    <location>
        <begin position="128"/>
        <end position="155"/>
    </location>
</feature>
<dbReference type="PROSITE" id="PS50157">
    <property type="entry name" value="ZINC_FINGER_C2H2_2"/>
    <property type="match status" value="2"/>
</dbReference>
<dbReference type="GO" id="GO:0000978">
    <property type="term" value="F:RNA polymerase II cis-regulatory region sequence-specific DNA binding"/>
    <property type="evidence" value="ECO:0007669"/>
    <property type="project" value="TreeGrafter"/>
</dbReference>
<dbReference type="SUPFAM" id="SSF57667">
    <property type="entry name" value="beta-beta-alpha zinc fingers"/>
    <property type="match status" value="1"/>
</dbReference>
<feature type="domain" description="C2H2-type" evidence="12">
    <location>
        <begin position="100"/>
        <end position="127"/>
    </location>
</feature>
<dbReference type="OrthoDB" id="654211at2759"/>
<dbReference type="GeneID" id="16071594"/>
<dbReference type="SMART" id="SM00355">
    <property type="entry name" value="ZnF_C2H2"/>
    <property type="match status" value="2"/>
</dbReference>
<dbReference type="EMBL" id="GL832975">
    <property type="protein sequence ID" value="EGD76660.1"/>
    <property type="molecule type" value="Genomic_DNA"/>
</dbReference>
<comment type="subcellular location">
    <subcellularLocation>
        <location evidence="1">Nucleus</location>
    </subcellularLocation>
</comment>
<evidence type="ECO:0000313" key="14">
    <source>
        <dbReference type="Proteomes" id="UP000007799"/>
    </source>
</evidence>